<evidence type="ECO:0000256" key="4">
    <source>
        <dbReference type="ARBA" id="ARBA00023125"/>
    </source>
</evidence>
<dbReference type="Proteomes" id="UP001190700">
    <property type="component" value="Unassembled WGS sequence"/>
</dbReference>
<proteinExistence type="inferred from homology"/>
<dbReference type="PANTHER" id="PTHR45623">
    <property type="entry name" value="CHROMODOMAIN-HELICASE-DNA-BINDING PROTEIN 3-RELATED-RELATED"/>
    <property type="match status" value="1"/>
</dbReference>
<dbReference type="Gene3D" id="3.40.50.300">
    <property type="entry name" value="P-loop containing nucleotide triphosphate hydrolases"/>
    <property type="match status" value="1"/>
</dbReference>
<dbReference type="AlphaFoldDB" id="A0AAE0FUA5"/>
<dbReference type="EMBL" id="LGRX02013405">
    <property type="protein sequence ID" value="KAK3266144.1"/>
    <property type="molecule type" value="Genomic_DNA"/>
</dbReference>
<comment type="subcellular location">
    <subcellularLocation>
        <location evidence="1">Nucleus</location>
    </subcellularLocation>
</comment>
<dbReference type="GO" id="GO:0042393">
    <property type="term" value="F:histone binding"/>
    <property type="evidence" value="ECO:0007669"/>
    <property type="project" value="TreeGrafter"/>
</dbReference>
<keyword evidence="9" id="KW-1185">Reference proteome</keyword>
<comment type="similarity">
    <text evidence="2">Belongs to the SNF2/RAD54 helicase family.</text>
</comment>
<dbReference type="GO" id="GO:0016887">
    <property type="term" value="F:ATP hydrolysis activity"/>
    <property type="evidence" value="ECO:0007669"/>
    <property type="project" value="TreeGrafter"/>
</dbReference>
<dbReference type="SMART" id="SM01176">
    <property type="entry name" value="DUF4208"/>
    <property type="match status" value="1"/>
</dbReference>
<dbReference type="InterPro" id="IPR049730">
    <property type="entry name" value="SNF2/RAD54-like_C"/>
</dbReference>
<protein>
    <recommendedName>
        <fullName evidence="7">Helicase C-terminal domain-containing protein</fullName>
    </recommendedName>
</protein>
<dbReference type="PANTHER" id="PTHR45623:SF14">
    <property type="entry name" value="CHROMODOMAIN-HELICASE-DNA-BINDING PROTEIN 1"/>
    <property type="match status" value="1"/>
</dbReference>
<evidence type="ECO:0000259" key="7">
    <source>
        <dbReference type="PROSITE" id="PS51194"/>
    </source>
</evidence>
<evidence type="ECO:0000256" key="3">
    <source>
        <dbReference type="ARBA" id="ARBA00022801"/>
    </source>
</evidence>
<dbReference type="Pfam" id="PF00271">
    <property type="entry name" value="Helicase_C"/>
    <property type="match status" value="1"/>
</dbReference>
<dbReference type="GO" id="GO:0003677">
    <property type="term" value="F:DNA binding"/>
    <property type="evidence" value="ECO:0007669"/>
    <property type="project" value="UniProtKB-KW"/>
</dbReference>
<feature type="domain" description="Helicase C-terminal" evidence="7">
    <location>
        <begin position="71"/>
        <end position="222"/>
    </location>
</feature>
<feature type="region of interest" description="Disordered" evidence="6">
    <location>
        <begin position="913"/>
        <end position="937"/>
    </location>
</feature>
<keyword evidence="5" id="KW-0539">Nucleus</keyword>
<dbReference type="InterPro" id="IPR056302">
    <property type="entry name" value="CHD1-2/Hrp3_HTH"/>
</dbReference>
<evidence type="ECO:0000256" key="6">
    <source>
        <dbReference type="SAM" id="MobiDB-lite"/>
    </source>
</evidence>
<dbReference type="InterPro" id="IPR001650">
    <property type="entry name" value="Helicase_C-like"/>
</dbReference>
<dbReference type="InterPro" id="IPR027417">
    <property type="entry name" value="P-loop_NTPase"/>
</dbReference>
<comment type="caution">
    <text evidence="8">The sequence shown here is derived from an EMBL/GenBank/DDBJ whole genome shotgun (WGS) entry which is preliminary data.</text>
</comment>
<evidence type="ECO:0000256" key="2">
    <source>
        <dbReference type="ARBA" id="ARBA00007025"/>
    </source>
</evidence>
<dbReference type="GO" id="GO:0034728">
    <property type="term" value="P:nucleosome organization"/>
    <property type="evidence" value="ECO:0007669"/>
    <property type="project" value="TreeGrafter"/>
</dbReference>
<feature type="compositionally biased region" description="Basic and acidic residues" evidence="6">
    <location>
        <begin position="258"/>
        <end position="274"/>
    </location>
</feature>
<feature type="compositionally biased region" description="Basic and acidic residues" evidence="6">
    <location>
        <begin position="601"/>
        <end position="622"/>
    </location>
</feature>
<dbReference type="Pfam" id="PF13907">
    <property type="entry name" value="CHD1-like_C"/>
    <property type="match status" value="1"/>
</dbReference>
<feature type="region of interest" description="Disordered" evidence="6">
    <location>
        <begin position="1040"/>
        <end position="1062"/>
    </location>
</feature>
<dbReference type="InterPro" id="IPR025260">
    <property type="entry name" value="CHD1-like_C"/>
</dbReference>
<dbReference type="SMART" id="SM00490">
    <property type="entry name" value="HELICc"/>
    <property type="match status" value="1"/>
</dbReference>
<dbReference type="PROSITE" id="PS51194">
    <property type="entry name" value="HELICASE_CTER"/>
    <property type="match status" value="1"/>
</dbReference>
<feature type="compositionally biased region" description="Gly residues" evidence="6">
    <location>
        <begin position="623"/>
        <end position="638"/>
    </location>
</feature>
<feature type="region of interest" description="Disordered" evidence="6">
    <location>
        <begin position="252"/>
        <end position="279"/>
    </location>
</feature>
<feature type="compositionally biased region" description="Pro residues" evidence="6">
    <location>
        <begin position="740"/>
        <end position="758"/>
    </location>
</feature>
<name>A0AAE0FUA5_9CHLO</name>
<dbReference type="Gene3D" id="1.10.10.60">
    <property type="entry name" value="Homeodomain-like"/>
    <property type="match status" value="1"/>
</dbReference>
<dbReference type="Pfam" id="PF23588">
    <property type="entry name" value="HTH_CHD1_Hrp3"/>
    <property type="match status" value="1"/>
</dbReference>
<keyword evidence="4" id="KW-0238">DNA-binding</keyword>
<sequence length="1062" mass="114116">MPSIALGLDSLGEDGGSKGEWMCNGLEVDGAESTRRGLQSRQAGVENVTYGGGEGDSSLERVIMSSGKLQLLDKLLRRLKETGHRVLIFSQMVRMLDILSDYMRRRGYQHQRLDGSVGASARHQAMEHFNAEGSQDFCFLLSTRAGGLGINLATADTVVIFDSDWNPQNDLQAMSRAHRIGQKDTVNIYRFVTQSSVEEEILERAKRKMVLDHLVIQRMNTGSVGEQEKRPALFNKDELAAILRFGAEELFKDEDGENGEKGDGTEEKEAKVTTEEDDLDEILARAEKVESQEPGPATGGAEDSLLNSFKVANFTAAADEDDTTFWTRLLGTEEERVLKEELAPRQARLNAVTYKEEGTAGRADVVDGAPVAGALKRVDKWSGGGVSKRDANAFTRAVRRFGSLSRMEEIAAETGGVVEAASQAQREQLYHILLEGCNDVVKMKPSAMAAPRPPQEGEPVVPKEPLLDFFATAVKAQELVARVHELEVLRHSVSKFAVRTQFRLDAAVRQRPPNWGANMWDTVDDAMLLLGVHTHGFGVWEKVRTDAELGLMSKIAAPGTAQAAMKGGLPKAAQLETRAAMLLKRLSQSQASARGGGAGAAREDGKQRKADGAGRERVKGERAGGAGASSRGGAGGGLRESEGRGDPELVELMQPIMQTLRKMRTLGQSVDTLEKKYVVKKNKKYIIEIGDHIRSRVSSRMTAAAWVYVSTKTKSAMEGPKLAQLYQKVQQQAEEGEVPPGAPPGPPPRSHGAPPAPPRARSDAHPSGMGRSRDESKPNVKPNAGSSSGGAHPSTGRAHHAAGAGPESKPMIPRKTMPSAGSGHRPMDRKPFNAPASSSAAQGGVKDIAEMAETAAMVEMAGTGVAGVELAGTEVVVVEMAGTEVAVVETADTEVAAMVIIAVVTKTWARGEKGRGLDRGRSVPQGHLHPRDGVEGVGEAQETVIAIGATSTPHSKVDGNDGWRYLASWENVRRGCSSGKGWTAFTLKPSADHRTGTAPNGSFSRQCCVTSPQESFPNSDCSRMLPGGCVRWLPSRPLQHRRSPMYNGRQDQQSSVADEVNG</sequence>
<evidence type="ECO:0000313" key="9">
    <source>
        <dbReference type="Proteomes" id="UP001190700"/>
    </source>
</evidence>
<feature type="region of interest" description="Disordered" evidence="6">
    <location>
        <begin position="728"/>
        <end position="841"/>
    </location>
</feature>
<dbReference type="GO" id="GO:0005634">
    <property type="term" value="C:nucleus"/>
    <property type="evidence" value="ECO:0007669"/>
    <property type="project" value="UniProtKB-SubCell"/>
</dbReference>
<dbReference type="GO" id="GO:0003682">
    <property type="term" value="F:chromatin binding"/>
    <property type="evidence" value="ECO:0007669"/>
    <property type="project" value="TreeGrafter"/>
</dbReference>
<reference evidence="8 9" key="1">
    <citation type="journal article" date="2015" name="Genome Biol. Evol.">
        <title>Comparative Genomics of a Bacterivorous Green Alga Reveals Evolutionary Causalities and Consequences of Phago-Mixotrophic Mode of Nutrition.</title>
        <authorList>
            <person name="Burns J.A."/>
            <person name="Paasch A."/>
            <person name="Narechania A."/>
            <person name="Kim E."/>
        </authorList>
    </citation>
    <scope>NUCLEOTIDE SEQUENCE [LARGE SCALE GENOMIC DNA]</scope>
    <source>
        <strain evidence="8 9">PLY_AMNH</strain>
    </source>
</reference>
<organism evidence="8 9">
    <name type="scientific">Cymbomonas tetramitiformis</name>
    <dbReference type="NCBI Taxonomy" id="36881"/>
    <lineage>
        <taxon>Eukaryota</taxon>
        <taxon>Viridiplantae</taxon>
        <taxon>Chlorophyta</taxon>
        <taxon>Pyramimonadophyceae</taxon>
        <taxon>Pyramimonadales</taxon>
        <taxon>Pyramimonadaceae</taxon>
        <taxon>Cymbomonas</taxon>
    </lineage>
</organism>
<feature type="region of interest" description="Disordered" evidence="6">
    <location>
        <begin position="33"/>
        <end position="52"/>
    </location>
</feature>
<feature type="region of interest" description="Disordered" evidence="6">
    <location>
        <begin position="588"/>
        <end position="648"/>
    </location>
</feature>
<dbReference type="GO" id="GO:0140658">
    <property type="term" value="F:ATP-dependent chromatin remodeler activity"/>
    <property type="evidence" value="ECO:0007669"/>
    <property type="project" value="TreeGrafter"/>
</dbReference>
<evidence type="ECO:0000256" key="5">
    <source>
        <dbReference type="ARBA" id="ARBA00023242"/>
    </source>
</evidence>
<evidence type="ECO:0000313" key="8">
    <source>
        <dbReference type="EMBL" id="KAK3266144.1"/>
    </source>
</evidence>
<gene>
    <name evidence="8" type="ORF">CYMTET_25208</name>
</gene>
<keyword evidence="3" id="KW-0378">Hydrolase</keyword>
<accession>A0AAE0FUA5</accession>
<dbReference type="SUPFAM" id="SSF52540">
    <property type="entry name" value="P-loop containing nucleoside triphosphate hydrolases"/>
    <property type="match status" value="1"/>
</dbReference>
<evidence type="ECO:0000256" key="1">
    <source>
        <dbReference type="ARBA" id="ARBA00004123"/>
    </source>
</evidence>
<dbReference type="CDD" id="cd18793">
    <property type="entry name" value="SF2_C_SNF"/>
    <property type="match status" value="1"/>
</dbReference>
<dbReference type="GO" id="GO:0000785">
    <property type="term" value="C:chromatin"/>
    <property type="evidence" value="ECO:0007669"/>
    <property type="project" value="TreeGrafter"/>
</dbReference>